<proteinExistence type="predicted"/>
<dbReference type="AlphaFoldDB" id="A0A0A9G5Q1"/>
<dbReference type="EMBL" id="GBRH01180030">
    <property type="protein sequence ID" value="JAE17866.1"/>
    <property type="molecule type" value="Transcribed_RNA"/>
</dbReference>
<sequence>MVSFHSCFTAATPVLASPALPCRSRCPNGTASRRRYPVC</sequence>
<protein>
    <submittedName>
        <fullName evidence="1">Uncharacterized protein</fullName>
    </submittedName>
</protein>
<organism evidence="1">
    <name type="scientific">Arundo donax</name>
    <name type="common">Giant reed</name>
    <name type="synonym">Donax arundinaceus</name>
    <dbReference type="NCBI Taxonomy" id="35708"/>
    <lineage>
        <taxon>Eukaryota</taxon>
        <taxon>Viridiplantae</taxon>
        <taxon>Streptophyta</taxon>
        <taxon>Embryophyta</taxon>
        <taxon>Tracheophyta</taxon>
        <taxon>Spermatophyta</taxon>
        <taxon>Magnoliopsida</taxon>
        <taxon>Liliopsida</taxon>
        <taxon>Poales</taxon>
        <taxon>Poaceae</taxon>
        <taxon>PACMAD clade</taxon>
        <taxon>Arundinoideae</taxon>
        <taxon>Arundineae</taxon>
        <taxon>Arundo</taxon>
    </lineage>
</organism>
<evidence type="ECO:0000313" key="1">
    <source>
        <dbReference type="EMBL" id="JAE17866.1"/>
    </source>
</evidence>
<reference evidence="1" key="2">
    <citation type="journal article" date="2015" name="Data Brief">
        <title>Shoot transcriptome of the giant reed, Arundo donax.</title>
        <authorList>
            <person name="Barrero R.A."/>
            <person name="Guerrero F.D."/>
            <person name="Moolhuijzen P."/>
            <person name="Goolsby J.A."/>
            <person name="Tidwell J."/>
            <person name="Bellgard S.E."/>
            <person name="Bellgard M.I."/>
        </authorList>
    </citation>
    <scope>NUCLEOTIDE SEQUENCE</scope>
    <source>
        <tissue evidence="1">Shoot tissue taken approximately 20 cm above the soil surface</tissue>
    </source>
</reference>
<name>A0A0A9G5Q1_ARUDO</name>
<reference evidence="1" key="1">
    <citation type="submission" date="2014-09" db="EMBL/GenBank/DDBJ databases">
        <authorList>
            <person name="Magalhaes I.L.F."/>
            <person name="Oliveira U."/>
            <person name="Santos F.R."/>
            <person name="Vidigal T.H.D.A."/>
            <person name="Brescovit A.D."/>
            <person name="Santos A.J."/>
        </authorList>
    </citation>
    <scope>NUCLEOTIDE SEQUENCE</scope>
    <source>
        <tissue evidence="1">Shoot tissue taken approximately 20 cm above the soil surface</tissue>
    </source>
</reference>
<accession>A0A0A9G5Q1</accession>